<sequence length="171" mass="19777">MPQEPLTLYKLIILYMLDRVNFPLTSAQVGDFILEKEYTNFLTLQQALSELTEAGLISAQSIRNRTHLLITEEGLNTLAFFENRISDTIKKEVNAFFKDNEMELRNEVSILADYYKSTTGDYDAHLVAKEKKIKLVDITLSVPTEESAAAICDNWQRKNQQIYQYLIQQLF</sequence>
<gene>
    <name evidence="1" type="ORF">EDD76_11314</name>
</gene>
<reference evidence="1 2" key="1">
    <citation type="submission" date="2019-03" db="EMBL/GenBank/DDBJ databases">
        <title>Genomic Encyclopedia of Type Strains, Phase IV (KMG-IV): sequencing the most valuable type-strain genomes for metagenomic binning, comparative biology and taxonomic classification.</title>
        <authorList>
            <person name="Goeker M."/>
        </authorList>
    </citation>
    <scope>NUCLEOTIDE SEQUENCE [LARGE SCALE GENOMIC DNA]</scope>
    <source>
        <strain evidence="1 2">DSM 100556</strain>
    </source>
</reference>
<proteinExistence type="predicted"/>
<comment type="caution">
    <text evidence="1">The sequence shown here is derived from an EMBL/GenBank/DDBJ whole genome shotgun (WGS) entry which is preliminary data.</text>
</comment>
<organism evidence="1 2">
    <name type="scientific">Kineothrix alysoides</name>
    <dbReference type="NCBI Taxonomy" id="1469948"/>
    <lineage>
        <taxon>Bacteria</taxon>
        <taxon>Bacillati</taxon>
        <taxon>Bacillota</taxon>
        <taxon>Clostridia</taxon>
        <taxon>Lachnospirales</taxon>
        <taxon>Lachnospiraceae</taxon>
        <taxon>Kineothrix</taxon>
    </lineage>
</organism>
<dbReference type="OrthoDB" id="9783597at2"/>
<dbReference type="InterPro" id="IPR036388">
    <property type="entry name" value="WH-like_DNA-bd_sf"/>
</dbReference>
<name>A0A4R1QXL2_9FIRM</name>
<dbReference type="EMBL" id="SLUO01000013">
    <property type="protein sequence ID" value="TCL55880.1"/>
    <property type="molecule type" value="Genomic_DNA"/>
</dbReference>
<dbReference type="InterPro" id="IPR036390">
    <property type="entry name" value="WH_DNA-bd_sf"/>
</dbReference>
<dbReference type="Proteomes" id="UP000295718">
    <property type="component" value="Unassembled WGS sequence"/>
</dbReference>
<accession>A0A4R1QXL2</accession>
<dbReference type="SUPFAM" id="SSF46785">
    <property type="entry name" value="Winged helix' DNA-binding domain"/>
    <property type="match status" value="1"/>
</dbReference>
<evidence type="ECO:0000313" key="1">
    <source>
        <dbReference type="EMBL" id="TCL55880.1"/>
    </source>
</evidence>
<dbReference type="RefSeq" id="WP_031389364.1">
    <property type="nucleotide sequence ID" value="NZ_JPNB01000001.1"/>
</dbReference>
<protein>
    <submittedName>
        <fullName evidence="1">Uncharacterized protein DUF4364</fullName>
    </submittedName>
</protein>
<dbReference type="InterPro" id="IPR025374">
    <property type="entry name" value="DUF4364"/>
</dbReference>
<dbReference type="Gene3D" id="1.10.10.10">
    <property type="entry name" value="Winged helix-like DNA-binding domain superfamily/Winged helix DNA-binding domain"/>
    <property type="match status" value="1"/>
</dbReference>
<keyword evidence="2" id="KW-1185">Reference proteome</keyword>
<dbReference type="Pfam" id="PF14277">
    <property type="entry name" value="DUF4364"/>
    <property type="match status" value="1"/>
</dbReference>
<dbReference type="AlphaFoldDB" id="A0A4R1QXL2"/>
<dbReference type="STRING" id="1469948.GCA_000732725_00601"/>
<evidence type="ECO:0000313" key="2">
    <source>
        <dbReference type="Proteomes" id="UP000295718"/>
    </source>
</evidence>